<keyword evidence="2" id="KW-0812">Transmembrane</keyword>
<keyword evidence="2" id="KW-0472">Membrane</keyword>
<gene>
    <name evidence="4" type="ORF">BG53_09545</name>
</gene>
<proteinExistence type="predicted"/>
<dbReference type="InterPro" id="IPR050570">
    <property type="entry name" value="Cell_wall_metabolism_enzyme"/>
</dbReference>
<evidence type="ECO:0000313" key="4">
    <source>
        <dbReference type="EMBL" id="EXX85141.1"/>
    </source>
</evidence>
<dbReference type="GO" id="GO:0004222">
    <property type="term" value="F:metalloendopeptidase activity"/>
    <property type="evidence" value="ECO:0007669"/>
    <property type="project" value="TreeGrafter"/>
</dbReference>
<keyword evidence="2" id="KW-1133">Transmembrane helix</keyword>
<feature type="compositionally biased region" description="Basic and acidic residues" evidence="1">
    <location>
        <begin position="44"/>
        <end position="54"/>
    </location>
</feature>
<dbReference type="EMBL" id="JFHU01000241">
    <property type="protein sequence ID" value="EXX85141.1"/>
    <property type="molecule type" value="Genomic_DNA"/>
</dbReference>
<dbReference type="Gene3D" id="2.70.70.10">
    <property type="entry name" value="Glucose Permease (Domain IIA)"/>
    <property type="match status" value="1"/>
</dbReference>
<dbReference type="CDD" id="cd12797">
    <property type="entry name" value="M23_peptidase"/>
    <property type="match status" value="1"/>
</dbReference>
<evidence type="ECO:0000256" key="1">
    <source>
        <dbReference type="SAM" id="MobiDB-lite"/>
    </source>
</evidence>
<sequence length="298" mass="32176">MGSGNENKRRREERIRMLLDRSRQTFGRAPSGPPAEPRGIGSAEPHKYAAEPDPEIEWKRKSKEWLREINGADSLGTSQTSHDRSPLDRMPSGSRMLTGLLRRFALSALVFGAVWVLFRLDMPGAGPARAFVVAALTEEMDTAAVATWYRDAFAGAPSFIPSFGTEGTESRRADGTVRIPIVAPVQGGSIVRSFAETLNGVEIYGAAGTAVAAMETGRVSGVFIEGPGAVRVVIRHADKVESVYGKLAEAAVQEGDWVEAGDRIGTLAQEKNSEFGLLFFAVQIDGRYVDPTDVVPID</sequence>
<evidence type="ECO:0000313" key="5">
    <source>
        <dbReference type="Proteomes" id="UP000053750"/>
    </source>
</evidence>
<dbReference type="PANTHER" id="PTHR21666:SF270">
    <property type="entry name" value="MUREIN HYDROLASE ACTIVATOR ENVC"/>
    <property type="match status" value="1"/>
</dbReference>
<dbReference type="Proteomes" id="UP000053750">
    <property type="component" value="Unassembled WGS sequence"/>
</dbReference>
<dbReference type="AlphaFoldDB" id="A0A9W5RYN2"/>
<feature type="transmembrane region" description="Helical" evidence="2">
    <location>
        <begin position="100"/>
        <end position="118"/>
    </location>
</feature>
<comment type="caution">
    <text evidence="4">The sequence shown here is derived from an EMBL/GenBank/DDBJ whole genome shotgun (WGS) entry which is preliminary data.</text>
</comment>
<protein>
    <submittedName>
        <fullName evidence="4">Peptidase M23B</fullName>
    </submittedName>
</protein>
<feature type="compositionally biased region" description="Basic and acidic residues" evidence="1">
    <location>
        <begin position="1"/>
        <end position="23"/>
    </location>
</feature>
<accession>A0A9W5RYN2</accession>
<feature type="domain" description="M23ase beta-sheet core" evidence="3">
    <location>
        <begin position="199"/>
        <end position="291"/>
    </location>
</feature>
<dbReference type="InterPro" id="IPR016047">
    <property type="entry name" value="M23ase_b-sheet_dom"/>
</dbReference>
<feature type="region of interest" description="Disordered" evidence="1">
    <location>
        <begin position="71"/>
        <end position="90"/>
    </location>
</feature>
<reference evidence="4 5" key="1">
    <citation type="submission" date="2014-02" db="EMBL/GenBank/DDBJ databases">
        <title>Genome sequence of Paenibacillus darwinianus reveals adaptive mechanisms for survival in Antarctic soils.</title>
        <authorList>
            <person name="Dsouza M."/>
            <person name="Taylor M.W."/>
            <person name="Turner S.J."/>
            <person name="Aislabie J."/>
        </authorList>
    </citation>
    <scope>NUCLEOTIDE SEQUENCE [LARGE SCALE GENOMIC DNA]</scope>
    <source>
        <strain evidence="4 5">CE1</strain>
    </source>
</reference>
<dbReference type="PANTHER" id="PTHR21666">
    <property type="entry name" value="PEPTIDASE-RELATED"/>
    <property type="match status" value="1"/>
</dbReference>
<dbReference type="OrthoDB" id="2986589at2"/>
<evidence type="ECO:0000256" key="2">
    <source>
        <dbReference type="SAM" id="Phobius"/>
    </source>
</evidence>
<name>A0A9W5RYN2_9BACL</name>
<dbReference type="RefSeq" id="WP_051588082.1">
    <property type="nucleotide sequence ID" value="NZ_KK082116.1"/>
</dbReference>
<evidence type="ECO:0000259" key="3">
    <source>
        <dbReference type="Pfam" id="PF01551"/>
    </source>
</evidence>
<feature type="region of interest" description="Disordered" evidence="1">
    <location>
        <begin position="1"/>
        <end position="54"/>
    </location>
</feature>
<dbReference type="InterPro" id="IPR011055">
    <property type="entry name" value="Dup_hybrid_motif"/>
</dbReference>
<keyword evidence="5" id="KW-1185">Reference proteome</keyword>
<organism evidence="4 5">
    <name type="scientific">Paenibacillus darwinianus</name>
    <dbReference type="NCBI Taxonomy" id="1380763"/>
    <lineage>
        <taxon>Bacteria</taxon>
        <taxon>Bacillati</taxon>
        <taxon>Bacillota</taxon>
        <taxon>Bacilli</taxon>
        <taxon>Bacillales</taxon>
        <taxon>Paenibacillaceae</taxon>
        <taxon>Paenibacillus</taxon>
    </lineage>
</organism>
<dbReference type="Pfam" id="PF01551">
    <property type="entry name" value="Peptidase_M23"/>
    <property type="match status" value="1"/>
</dbReference>
<dbReference type="SUPFAM" id="SSF51261">
    <property type="entry name" value="Duplicated hybrid motif"/>
    <property type="match status" value="1"/>
</dbReference>